<reference evidence="1" key="1">
    <citation type="submission" date="2022-07" db="EMBL/GenBank/DDBJ databases">
        <title>Genome Sequence of Xylaria arbuscula.</title>
        <authorList>
            <person name="Buettner E."/>
        </authorList>
    </citation>
    <scope>NUCLEOTIDE SEQUENCE</scope>
    <source>
        <strain evidence="1">VT107</strain>
    </source>
</reference>
<gene>
    <name evidence="1" type="ORF">NPX13_g9822</name>
</gene>
<evidence type="ECO:0000313" key="2">
    <source>
        <dbReference type="Proteomes" id="UP001148614"/>
    </source>
</evidence>
<sequence>MPASIIIPVEGKASSIEDSFTSSNGTRSSAMGHDTLGVSLPTDIPGLVSQPLPTDIEGLAELMMQCFSLLSGKVSALEISVQKLETSVQNGFRNLKANILTEVYAQ</sequence>
<comment type="caution">
    <text evidence="1">The sequence shown here is derived from an EMBL/GenBank/DDBJ whole genome shotgun (WGS) entry which is preliminary data.</text>
</comment>
<proteinExistence type="predicted"/>
<dbReference type="EMBL" id="JANPWZ010002541">
    <property type="protein sequence ID" value="KAJ3557954.1"/>
    <property type="molecule type" value="Genomic_DNA"/>
</dbReference>
<organism evidence="1 2">
    <name type="scientific">Xylaria arbuscula</name>
    <dbReference type="NCBI Taxonomy" id="114810"/>
    <lineage>
        <taxon>Eukaryota</taxon>
        <taxon>Fungi</taxon>
        <taxon>Dikarya</taxon>
        <taxon>Ascomycota</taxon>
        <taxon>Pezizomycotina</taxon>
        <taxon>Sordariomycetes</taxon>
        <taxon>Xylariomycetidae</taxon>
        <taxon>Xylariales</taxon>
        <taxon>Xylariaceae</taxon>
        <taxon>Xylaria</taxon>
    </lineage>
</organism>
<evidence type="ECO:0000313" key="1">
    <source>
        <dbReference type="EMBL" id="KAJ3557954.1"/>
    </source>
</evidence>
<protein>
    <submittedName>
        <fullName evidence="1">Uncharacterized protein</fullName>
    </submittedName>
</protein>
<dbReference type="AlphaFoldDB" id="A0A9W8N5N9"/>
<name>A0A9W8N5N9_9PEZI</name>
<dbReference type="Proteomes" id="UP001148614">
    <property type="component" value="Unassembled WGS sequence"/>
</dbReference>
<keyword evidence="2" id="KW-1185">Reference proteome</keyword>
<accession>A0A9W8N5N9</accession>